<dbReference type="InterPro" id="IPR050858">
    <property type="entry name" value="Mal-CoA-ACP_Trans/PKS_FabD"/>
</dbReference>
<evidence type="ECO:0000256" key="1">
    <source>
        <dbReference type="ARBA" id="ARBA00013258"/>
    </source>
</evidence>
<feature type="domain" description="Malonyl-CoA:ACP transacylase (MAT)" evidence="5">
    <location>
        <begin position="21"/>
        <end position="323"/>
    </location>
</feature>
<dbReference type="GO" id="GO:0005829">
    <property type="term" value="C:cytosol"/>
    <property type="evidence" value="ECO:0007669"/>
    <property type="project" value="TreeGrafter"/>
</dbReference>
<dbReference type="GO" id="GO:0006633">
    <property type="term" value="P:fatty acid biosynthetic process"/>
    <property type="evidence" value="ECO:0007669"/>
    <property type="project" value="TreeGrafter"/>
</dbReference>
<comment type="caution">
    <text evidence="6">The sequence shown here is derived from an EMBL/GenBank/DDBJ whole genome shotgun (WGS) entry which is preliminary data.</text>
</comment>
<sequence>MRVVPPSVSIRWQTRRVIVVVCPGQGSQTPGFLAPWLELEGAAERLAAYSDAAQVDLVQHGTVSNADTIRDTQIAQPLIVAASLLAWHALGAATAQAGGVAGHSVGELAALAATGVVSDESALRIVGVRGRAMADAASREQTGMSAVLGGVEADVVALLESLDLTPANYNGGGQIVAAGALDKLAALAAEPPRGVRVVPLQVAGAFHTRYMASAQPVLQAVVDEIPAAEITDPALPLWTNSDGSTVAAGTEALQLIVRQIASPVRWDRCMASFAEAGVTGIVELAPAGALVGLAKRALRGVPSVAVKTPEDLPAALELLNAGTES</sequence>
<dbReference type="SMART" id="SM00827">
    <property type="entry name" value="PKS_AT"/>
    <property type="match status" value="1"/>
</dbReference>
<keyword evidence="2" id="KW-0808">Transferase</keyword>
<protein>
    <recommendedName>
        <fullName evidence="1">[acyl-carrier-protein] S-malonyltransferase</fullName>
        <ecNumber evidence="1">2.3.1.39</ecNumber>
    </recommendedName>
</protein>
<dbReference type="Pfam" id="PF00698">
    <property type="entry name" value="Acyl_transf_1"/>
    <property type="match status" value="1"/>
</dbReference>
<evidence type="ECO:0000313" key="6">
    <source>
        <dbReference type="EMBL" id="GLK02536.1"/>
    </source>
</evidence>
<evidence type="ECO:0000256" key="4">
    <source>
        <dbReference type="ARBA" id="ARBA00048462"/>
    </source>
</evidence>
<proteinExistence type="predicted"/>
<dbReference type="InterPro" id="IPR014043">
    <property type="entry name" value="Acyl_transferase_dom"/>
</dbReference>
<evidence type="ECO:0000256" key="2">
    <source>
        <dbReference type="ARBA" id="ARBA00022679"/>
    </source>
</evidence>
<evidence type="ECO:0000259" key="5">
    <source>
        <dbReference type="SMART" id="SM00827"/>
    </source>
</evidence>
<dbReference type="EMBL" id="BSET01000002">
    <property type="protein sequence ID" value="GLK02536.1"/>
    <property type="molecule type" value="Genomic_DNA"/>
</dbReference>
<reference evidence="6" key="2">
    <citation type="submission" date="2023-01" db="EMBL/GenBank/DDBJ databases">
        <authorList>
            <person name="Sun Q."/>
            <person name="Evtushenko L."/>
        </authorList>
    </citation>
    <scope>NUCLEOTIDE SEQUENCE</scope>
    <source>
        <strain evidence="6">VKM Ac-1958</strain>
    </source>
</reference>
<reference evidence="6" key="1">
    <citation type="journal article" date="2014" name="Int. J. Syst. Evol. Microbiol.">
        <title>Complete genome sequence of Corynebacterium casei LMG S-19264T (=DSM 44701T), isolated from a smear-ripened cheese.</title>
        <authorList>
            <consortium name="US DOE Joint Genome Institute (JGI-PGF)"/>
            <person name="Walter F."/>
            <person name="Albersmeier A."/>
            <person name="Kalinowski J."/>
            <person name="Ruckert C."/>
        </authorList>
    </citation>
    <scope>NUCLEOTIDE SEQUENCE</scope>
    <source>
        <strain evidence="6">VKM Ac-1958</strain>
    </source>
</reference>
<dbReference type="InterPro" id="IPR016035">
    <property type="entry name" value="Acyl_Trfase/lysoPLipase"/>
</dbReference>
<accession>A0A9W6HUY7</accession>
<gene>
    <name evidence="6" type="ORF">GCM10017596_22510</name>
</gene>
<keyword evidence="7" id="KW-1185">Reference proteome</keyword>
<name>A0A9W6HUY7_9MICO</name>
<dbReference type="InterPro" id="IPR001227">
    <property type="entry name" value="Ac_transferase_dom_sf"/>
</dbReference>
<dbReference type="PANTHER" id="PTHR42681">
    <property type="entry name" value="MALONYL-COA-ACYL CARRIER PROTEIN TRANSACYLASE, MITOCHONDRIAL"/>
    <property type="match status" value="1"/>
</dbReference>
<dbReference type="SUPFAM" id="SSF55048">
    <property type="entry name" value="Probable ACP-binding domain of malonyl-CoA ACP transacylase"/>
    <property type="match status" value="1"/>
</dbReference>
<evidence type="ECO:0000313" key="7">
    <source>
        <dbReference type="Proteomes" id="UP001142325"/>
    </source>
</evidence>
<dbReference type="InterPro" id="IPR016036">
    <property type="entry name" value="Malonyl_transacylase_ACP-bd"/>
</dbReference>
<dbReference type="GO" id="GO:0004314">
    <property type="term" value="F:[acyl-carrier-protein] S-malonyltransferase activity"/>
    <property type="evidence" value="ECO:0007669"/>
    <property type="project" value="UniProtKB-EC"/>
</dbReference>
<keyword evidence="3" id="KW-0012">Acyltransferase</keyword>
<evidence type="ECO:0000256" key="3">
    <source>
        <dbReference type="ARBA" id="ARBA00023315"/>
    </source>
</evidence>
<comment type="catalytic activity">
    <reaction evidence="4">
        <text>holo-[ACP] + malonyl-CoA = malonyl-[ACP] + CoA</text>
        <dbReference type="Rhea" id="RHEA:41792"/>
        <dbReference type="Rhea" id="RHEA-COMP:9623"/>
        <dbReference type="Rhea" id="RHEA-COMP:9685"/>
        <dbReference type="ChEBI" id="CHEBI:57287"/>
        <dbReference type="ChEBI" id="CHEBI:57384"/>
        <dbReference type="ChEBI" id="CHEBI:64479"/>
        <dbReference type="ChEBI" id="CHEBI:78449"/>
        <dbReference type="EC" id="2.3.1.39"/>
    </reaction>
</comment>
<dbReference type="Gene3D" id="3.30.70.250">
    <property type="entry name" value="Malonyl-CoA ACP transacylase, ACP-binding"/>
    <property type="match status" value="1"/>
</dbReference>
<dbReference type="EC" id="2.3.1.39" evidence="1"/>
<dbReference type="Gene3D" id="3.40.366.10">
    <property type="entry name" value="Malonyl-Coenzyme A Acyl Carrier Protein, domain 2"/>
    <property type="match status" value="1"/>
</dbReference>
<dbReference type="AlphaFoldDB" id="A0A9W6HUY7"/>
<dbReference type="PANTHER" id="PTHR42681:SF1">
    <property type="entry name" value="MALONYL-COA-ACYL CARRIER PROTEIN TRANSACYLASE, MITOCHONDRIAL"/>
    <property type="match status" value="1"/>
</dbReference>
<dbReference type="Proteomes" id="UP001142325">
    <property type="component" value="Unassembled WGS sequence"/>
</dbReference>
<dbReference type="SUPFAM" id="SSF52151">
    <property type="entry name" value="FabD/lysophospholipase-like"/>
    <property type="match status" value="1"/>
</dbReference>
<organism evidence="6 7">
    <name type="scientific">Microbacterium keratanolyticum</name>
    <dbReference type="NCBI Taxonomy" id="67574"/>
    <lineage>
        <taxon>Bacteria</taxon>
        <taxon>Bacillati</taxon>
        <taxon>Actinomycetota</taxon>
        <taxon>Actinomycetes</taxon>
        <taxon>Micrococcales</taxon>
        <taxon>Microbacteriaceae</taxon>
        <taxon>Microbacterium</taxon>
    </lineage>
</organism>